<protein>
    <recommendedName>
        <fullName evidence="6">Apple domain-containing protein</fullName>
    </recommendedName>
</protein>
<evidence type="ECO:0008006" key="6">
    <source>
        <dbReference type="Google" id="ProtNLM"/>
    </source>
</evidence>
<evidence type="ECO:0000256" key="2">
    <source>
        <dbReference type="SAM" id="MobiDB-lite"/>
    </source>
</evidence>
<feature type="compositionally biased region" description="Basic and acidic residues" evidence="2">
    <location>
        <begin position="251"/>
        <end position="273"/>
    </location>
</feature>
<gene>
    <name evidence="4" type="ORF">PENPOL_c008G00981</name>
</gene>
<dbReference type="Proteomes" id="UP000191408">
    <property type="component" value="Unassembled WGS sequence"/>
</dbReference>
<keyword evidence="3" id="KW-0732">Signal</keyword>
<proteinExistence type="predicted"/>
<organism evidence="4 5">
    <name type="scientific">Penicillium polonicum</name>
    <dbReference type="NCBI Taxonomy" id="60169"/>
    <lineage>
        <taxon>Eukaryota</taxon>
        <taxon>Fungi</taxon>
        <taxon>Dikarya</taxon>
        <taxon>Ascomycota</taxon>
        <taxon>Pezizomycotina</taxon>
        <taxon>Eurotiomycetes</taxon>
        <taxon>Eurotiomycetidae</taxon>
        <taxon>Eurotiales</taxon>
        <taxon>Aspergillaceae</taxon>
        <taxon>Penicillium</taxon>
    </lineage>
</organism>
<evidence type="ECO:0000256" key="1">
    <source>
        <dbReference type="SAM" id="Coils"/>
    </source>
</evidence>
<feature type="chain" id="PRO_5013161690" description="Apple domain-containing protein" evidence="3">
    <location>
        <begin position="21"/>
        <end position="431"/>
    </location>
</feature>
<evidence type="ECO:0000313" key="4">
    <source>
        <dbReference type="EMBL" id="OQD64273.1"/>
    </source>
</evidence>
<dbReference type="STRING" id="60169.A0A1V6NHV1"/>
<accession>A0A1V6NHV1</accession>
<dbReference type="OrthoDB" id="4508136at2759"/>
<sequence>MVSASYSALLAILSVRTAWATTTQAPSGGNCLSLSGGTPREVYKACCGQTKSDKGFVDGVEFSYTCDTWATPYNKTPVKANSARECAKLCSAAGADCSASSWQAAGQCNFIASDSYSPKEMHSILLLEKTSKLVSESESGPAGGCGAAVDAAGMQCEKDAAVKCQSEKEIDKAQCEQEKTALADNTKKQAEAQFQNDKSQLVEQINDAQAECKLEKDAASSKCATEKDQLRQQGEAQCKSEKDAASSQCANEKHRLQKQTDDARSQCQAEKDNAVSNANSECATEKDKLRHQQEGDLQRSKSQLEANNVLDTRDICPKYNRFEFFLPTPDGGTSKWRVYCDHAAYEIPWNAAGYMNGTGTPYNQLLAHRHWDAGYRAFYWRDNDFFHRHLTIYTVEPSLRQMQLDTFYIQSRPGLRHHVIVRIDDVPLKIY</sequence>
<feature type="compositionally biased region" description="Basic and acidic residues" evidence="2">
    <location>
        <begin position="283"/>
        <end position="299"/>
    </location>
</feature>
<dbReference type="AlphaFoldDB" id="A0A1V6NHV1"/>
<feature type="signal peptide" evidence="3">
    <location>
        <begin position="1"/>
        <end position="20"/>
    </location>
</feature>
<keyword evidence="5" id="KW-1185">Reference proteome</keyword>
<feature type="region of interest" description="Disordered" evidence="2">
    <location>
        <begin position="249"/>
        <end position="302"/>
    </location>
</feature>
<comment type="caution">
    <text evidence="4">The sequence shown here is derived from an EMBL/GenBank/DDBJ whole genome shotgun (WGS) entry which is preliminary data.</text>
</comment>
<evidence type="ECO:0000256" key="3">
    <source>
        <dbReference type="SAM" id="SignalP"/>
    </source>
</evidence>
<dbReference type="EMBL" id="MDYM01000008">
    <property type="protein sequence ID" value="OQD64273.1"/>
    <property type="molecule type" value="Genomic_DNA"/>
</dbReference>
<name>A0A1V6NHV1_PENPO</name>
<reference evidence="5" key="1">
    <citation type="journal article" date="2017" name="Nat. Microbiol.">
        <title>Global analysis of biosynthetic gene clusters reveals vast potential of secondary metabolite production in Penicillium species.</title>
        <authorList>
            <person name="Nielsen J.C."/>
            <person name="Grijseels S."/>
            <person name="Prigent S."/>
            <person name="Ji B."/>
            <person name="Dainat J."/>
            <person name="Nielsen K.F."/>
            <person name="Frisvad J.C."/>
            <person name="Workman M."/>
            <person name="Nielsen J."/>
        </authorList>
    </citation>
    <scope>NUCLEOTIDE SEQUENCE [LARGE SCALE GENOMIC DNA]</scope>
    <source>
        <strain evidence="5">IBT 4502</strain>
    </source>
</reference>
<keyword evidence="1" id="KW-0175">Coiled coil</keyword>
<feature type="coiled-coil region" evidence="1">
    <location>
        <begin position="191"/>
        <end position="218"/>
    </location>
</feature>
<evidence type="ECO:0000313" key="5">
    <source>
        <dbReference type="Proteomes" id="UP000191408"/>
    </source>
</evidence>